<dbReference type="EMBL" id="BAABRT010000025">
    <property type="protein sequence ID" value="GAA5526067.1"/>
    <property type="molecule type" value="Genomic_DNA"/>
</dbReference>
<feature type="domain" description="Methyltransferase small" evidence="4">
    <location>
        <begin position="168"/>
        <end position="335"/>
    </location>
</feature>
<name>A0ABP9WS97_9GAMM</name>
<dbReference type="GO" id="GO:0008168">
    <property type="term" value="F:methyltransferase activity"/>
    <property type="evidence" value="ECO:0007669"/>
    <property type="project" value="UniProtKB-KW"/>
</dbReference>
<evidence type="ECO:0000256" key="1">
    <source>
        <dbReference type="ARBA" id="ARBA00022603"/>
    </source>
</evidence>
<keyword evidence="6" id="KW-1185">Reference proteome</keyword>
<sequence>MSTLLQQLLLENPSETLWIADENSKALLESGFSFGGDLLTNRWDIARLAEGRVRHGFFNDFHFDEAGRHYRRIVYPLSKEKAVVHHVINECHRTLGLGGELALLGSKQSGIKTYAARVASCFDSVKRLEKHGSEYLSLNILHSAMTAENRLDEEHYTELRPLETLGGLYSKPGLFGWNKVDTGSALLATTFAEHKPAAGADIVDLGCGYGYLSTELARLGEFHFTATDNNAAALLACRENFKQRGIRGTVIPSDAGAELGEAIADTVICNPPFHQGFQVEGDLTTRFLRNAARLLRPAGCALFVVNEFIPLGRKAAPYFADVQLLIKNKGFCVYRLNRPVACP</sequence>
<accession>A0ABP9WS97</accession>
<organism evidence="5 6">
    <name type="scientific">Microbulbifer aestuariivivens</name>
    <dbReference type="NCBI Taxonomy" id="1908308"/>
    <lineage>
        <taxon>Bacteria</taxon>
        <taxon>Pseudomonadati</taxon>
        <taxon>Pseudomonadota</taxon>
        <taxon>Gammaproteobacteria</taxon>
        <taxon>Cellvibrionales</taxon>
        <taxon>Microbulbiferaceae</taxon>
        <taxon>Microbulbifer</taxon>
    </lineage>
</organism>
<keyword evidence="2" id="KW-0808">Transferase</keyword>
<gene>
    <name evidence="5" type="primary">rsmC</name>
    <name evidence="5" type="ORF">Maes01_02656</name>
</gene>
<dbReference type="GO" id="GO:0032259">
    <property type="term" value="P:methylation"/>
    <property type="evidence" value="ECO:0007669"/>
    <property type="project" value="UniProtKB-KW"/>
</dbReference>
<evidence type="ECO:0000256" key="2">
    <source>
        <dbReference type="ARBA" id="ARBA00022679"/>
    </source>
</evidence>
<dbReference type="PANTHER" id="PTHR47816:SF4">
    <property type="entry name" value="RIBOSOMAL RNA SMALL SUBUNIT METHYLTRANSFERASE C"/>
    <property type="match status" value="1"/>
</dbReference>
<dbReference type="Pfam" id="PF05175">
    <property type="entry name" value="MTS"/>
    <property type="match status" value="1"/>
</dbReference>
<dbReference type="InterPro" id="IPR029063">
    <property type="entry name" value="SAM-dependent_MTases_sf"/>
</dbReference>
<evidence type="ECO:0000259" key="4">
    <source>
        <dbReference type="Pfam" id="PF05175"/>
    </source>
</evidence>
<evidence type="ECO:0000313" key="5">
    <source>
        <dbReference type="EMBL" id="GAA5526067.1"/>
    </source>
</evidence>
<evidence type="ECO:0000313" key="6">
    <source>
        <dbReference type="Proteomes" id="UP001408594"/>
    </source>
</evidence>
<evidence type="ECO:0000256" key="3">
    <source>
        <dbReference type="ARBA" id="ARBA00022691"/>
    </source>
</evidence>
<dbReference type="PANTHER" id="PTHR47816">
    <property type="entry name" value="RIBOSOMAL RNA SMALL SUBUNIT METHYLTRANSFERASE C"/>
    <property type="match status" value="1"/>
</dbReference>
<keyword evidence="3" id="KW-0949">S-adenosyl-L-methionine</keyword>
<dbReference type="CDD" id="cd02440">
    <property type="entry name" value="AdoMet_MTases"/>
    <property type="match status" value="1"/>
</dbReference>
<comment type="caution">
    <text evidence="5">The sequence shown here is derived from an EMBL/GenBank/DDBJ whole genome shotgun (WGS) entry which is preliminary data.</text>
</comment>
<dbReference type="InterPro" id="IPR007848">
    <property type="entry name" value="Small_mtfrase_dom"/>
</dbReference>
<dbReference type="Gene3D" id="3.40.50.150">
    <property type="entry name" value="Vaccinia Virus protein VP39"/>
    <property type="match status" value="2"/>
</dbReference>
<dbReference type="SUPFAM" id="SSF53335">
    <property type="entry name" value="S-adenosyl-L-methionine-dependent methyltransferases"/>
    <property type="match status" value="1"/>
</dbReference>
<proteinExistence type="predicted"/>
<dbReference type="RefSeq" id="WP_345552234.1">
    <property type="nucleotide sequence ID" value="NZ_BAABRT010000025.1"/>
</dbReference>
<protein>
    <submittedName>
        <fullName evidence="5">Ribosomal RNA small subunit methyltransferase C</fullName>
    </submittedName>
</protein>
<dbReference type="InterPro" id="IPR046977">
    <property type="entry name" value="RsmC/RlmG"/>
</dbReference>
<keyword evidence="1 5" id="KW-0489">Methyltransferase</keyword>
<reference evidence="5 6" key="1">
    <citation type="submission" date="2024-02" db="EMBL/GenBank/DDBJ databases">
        <title>Microbulbifer aestuariivivens NBRC 112533.</title>
        <authorList>
            <person name="Ichikawa N."/>
            <person name="Katano-Makiyama Y."/>
            <person name="Hidaka K."/>
        </authorList>
    </citation>
    <scope>NUCLEOTIDE SEQUENCE [LARGE SCALE GENOMIC DNA]</scope>
    <source>
        <strain evidence="5 6">NBRC 112533</strain>
    </source>
</reference>
<dbReference type="Proteomes" id="UP001408594">
    <property type="component" value="Unassembled WGS sequence"/>
</dbReference>